<dbReference type="GO" id="GO:0005874">
    <property type="term" value="C:microtubule"/>
    <property type="evidence" value="ECO:0007669"/>
    <property type="project" value="UniProtKB-KW"/>
</dbReference>
<evidence type="ECO:0000313" key="11">
    <source>
        <dbReference type="Proteomes" id="UP000092445"/>
    </source>
</evidence>
<evidence type="ECO:0000313" key="10">
    <source>
        <dbReference type="EnsemblMetazoa" id="GPAI043868-PA"/>
    </source>
</evidence>
<dbReference type="SUPFAM" id="SSF52540">
    <property type="entry name" value="P-loop containing nucleoside triphosphate hydrolases"/>
    <property type="match status" value="1"/>
</dbReference>
<evidence type="ECO:0000256" key="4">
    <source>
        <dbReference type="ARBA" id="ARBA00022840"/>
    </source>
</evidence>
<dbReference type="Gene3D" id="3.40.850.10">
    <property type="entry name" value="Kinesin motor domain"/>
    <property type="match status" value="1"/>
</dbReference>
<evidence type="ECO:0000256" key="3">
    <source>
        <dbReference type="ARBA" id="ARBA00022741"/>
    </source>
</evidence>
<reference evidence="10" key="2">
    <citation type="submission" date="2020-05" db="UniProtKB">
        <authorList>
            <consortium name="EnsemblMetazoa"/>
        </authorList>
    </citation>
    <scope>IDENTIFICATION</scope>
    <source>
        <strain evidence="10">IAEA</strain>
    </source>
</reference>
<organism evidence="10 11">
    <name type="scientific">Glossina pallidipes</name>
    <name type="common">Tsetse fly</name>
    <dbReference type="NCBI Taxonomy" id="7398"/>
    <lineage>
        <taxon>Eukaryota</taxon>
        <taxon>Metazoa</taxon>
        <taxon>Ecdysozoa</taxon>
        <taxon>Arthropoda</taxon>
        <taxon>Hexapoda</taxon>
        <taxon>Insecta</taxon>
        <taxon>Pterygota</taxon>
        <taxon>Neoptera</taxon>
        <taxon>Endopterygota</taxon>
        <taxon>Diptera</taxon>
        <taxon>Brachycera</taxon>
        <taxon>Muscomorpha</taxon>
        <taxon>Hippoboscoidea</taxon>
        <taxon>Glossinidae</taxon>
        <taxon>Glossina</taxon>
    </lineage>
</organism>
<dbReference type="InterPro" id="IPR031852">
    <property type="entry name" value="Vik1/Cik1_MT-bd"/>
</dbReference>
<feature type="domain" description="Kinesin motor" evidence="9">
    <location>
        <begin position="86"/>
        <end position="155"/>
    </location>
</feature>
<dbReference type="GO" id="GO:0008017">
    <property type="term" value="F:microtubule binding"/>
    <property type="evidence" value="ECO:0007669"/>
    <property type="project" value="InterPro"/>
</dbReference>
<keyword evidence="5" id="KW-0505">Motor protein</keyword>
<sequence>MHCYVCHALLDNITGECEKLKQAYKKLKHGHDELSIEVATVREQSADLVNENFKLMENIAICKEQLFRSNMERKELYDAVMDSHGNIHIFCRVRPALDFERHKLLCEWNYVDENAVEIFNCDPLIKAKNKGHSFTFDQVFHQPSKQEDIFQLGHN</sequence>
<comment type="similarity">
    <text evidence="7">Belongs to the TRAFAC class myosin-kinesin ATPase superfamily. Kinesin family.</text>
</comment>
<dbReference type="InterPro" id="IPR027640">
    <property type="entry name" value="Kinesin-like_fam"/>
</dbReference>
<keyword evidence="3" id="KW-0547">Nucleotide-binding</keyword>
<dbReference type="GO" id="GO:0007018">
    <property type="term" value="P:microtubule-based movement"/>
    <property type="evidence" value="ECO:0007669"/>
    <property type="project" value="InterPro"/>
</dbReference>
<dbReference type="InterPro" id="IPR001752">
    <property type="entry name" value="Kinesin_motor_dom"/>
</dbReference>
<dbReference type="Proteomes" id="UP000092445">
    <property type="component" value="Unassembled WGS sequence"/>
</dbReference>
<evidence type="ECO:0000256" key="8">
    <source>
        <dbReference type="SAM" id="Coils"/>
    </source>
</evidence>
<evidence type="ECO:0000256" key="5">
    <source>
        <dbReference type="ARBA" id="ARBA00023175"/>
    </source>
</evidence>
<dbReference type="STRING" id="7398.A0A1B0AF89"/>
<proteinExistence type="inferred from homology"/>
<dbReference type="InterPro" id="IPR027417">
    <property type="entry name" value="P-loop_NTPase"/>
</dbReference>
<keyword evidence="11" id="KW-1185">Reference proteome</keyword>
<dbReference type="GO" id="GO:0003777">
    <property type="term" value="F:microtubule motor activity"/>
    <property type="evidence" value="ECO:0007669"/>
    <property type="project" value="InterPro"/>
</dbReference>
<dbReference type="Pfam" id="PF16796">
    <property type="entry name" value="Microtub_bd"/>
    <property type="match status" value="1"/>
</dbReference>
<dbReference type="AlphaFoldDB" id="A0A1B0AF89"/>
<dbReference type="PANTHER" id="PTHR47972:SF45">
    <property type="entry name" value="PROTEIN CLARET SEGREGATIONAL"/>
    <property type="match status" value="1"/>
</dbReference>
<keyword evidence="2" id="KW-0493">Microtubule</keyword>
<comment type="subcellular location">
    <subcellularLocation>
        <location evidence="1">Cytoplasm</location>
        <location evidence="1">Cytoskeleton</location>
    </subcellularLocation>
</comment>
<dbReference type="PANTHER" id="PTHR47972">
    <property type="entry name" value="KINESIN-LIKE PROTEIN KLP-3"/>
    <property type="match status" value="1"/>
</dbReference>
<evidence type="ECO:0000259" key="9">
    <source>
        <dbReference type="PROSITE" id="PS50067"/>
    </source>
</evidence>
<dbReference type="GO" id="GO:0005524">
    <property type="term" value="F:ATP binding"/>
    <property type="evidence" value="ECO:0007669"/>
    <property type="project" value="UniProtKB-KW"/>
</dbReference>
<feature type="coiled-coil region" evidence="8">
    <location>
        <begin position="10"/>
        <end position="37"/>
    </location>
</feature>
<protein>
    <recommendedName>
        <fullName evidence="9">Kinesin motor domain-containing protein</fullName>
    </recommendedName>
</protein>
<keyword evidence="6" id="KW-0206">Cytoskeleton</keyword>
<dbReference type="PROSITE" id="PS50067">
    <property type="entry name" value="KINESIN_MOTOR_2"/>
    <property type="match status" value="1"/>
</dbReference>
<evidence type="ECO:0000256" key="6">
    <source>
        <dbReference type="ARBA" id="ARBA00023212"/>
    </source>
</evidence>
<evidence type="ECO:0000256" key="1">
    <source>
        <dbReference type="ARBA" id="ARBA00004245"/>
    </source>
</evidence>
<dbReference type="EnsemblMetazoa" id="GPAI043868-RA">
    <property type="protein sequence ID" value="GPAI043868-PA"/>
    <property type="gene ID" value="GPAI043868"/>
</dbReference>
<evidence type="ECO:0000256" key="2">
    <source>
        <dbReference type="ARBA" id="ARBA00022701"/>
    </source>
</evidence>
<keyword evidence="4" id="KW-0067">ATP-binding</keyword>
<comment type="caution">
    <text evidence="7">Lacks conserved residue(s) required for the propagation of feature annotation.</text>
</comment>
<accession>A0A1B0AF89</accession>
<name>A0A1B0AF89_GLOPL</name>
<reference evidence="11" key="1">
    <citation type="submission" date="2014-03" db="EMBL/GenBank/DDBJ databases">
        <authorList>
            <person name="Aksoy S."/>
            <person name="Warren W."/>
            <person name="Wilson R.K."/>
        </authorList>
    </citation>
    <scope>NUCLEOTIDE SEQUENCE [LARGE SCALE GENOMIC DNA]</scope>
    <source>
        <strain evidence="11">IAEA</strain>
    </source>
</reference>
<dbReference type="VEuPathDB" id="VectorBase:GPAI043868"/>
<keyword evidence="8" id="KW-0175">Coiled coil</keyword>
<dbReference type="InterPro" id="IPR036961">
    <property type="entry name" value="Kinesin_motor_dom_sf"/>
</dbReference>
<evidence type="ECO:0000256" key="7">
    <source>
        <dbReference type="PROSITE-ProRule" id="PRU00283"/>
    </source>
</evidence>
<keyword evidence="6" id="KW-0963">Cytoplasm</keyword>